<dbReference type="EMBL" id="VSFF01000004">
    <property type="protein sequence ID" value="TYC15835.1"/>
    <property type="molecule type" value="Genomic_DNA"/>
</dbReference>
<evidence type="ECO:0000313" key="3">
    <source>
        <dbReference type="Proteomes" id="UP000322634"/>
    </source>
</evidence>
<gene>
    <name evidence="2" type="ORF">FXF65_10865</name>
</gene>
<reference evidence="2 3" key="1">
    <citation type="submission" date="2019-08" db="EMBL/GenBank/DDBJ databases">
        <title>Actinomadura sp. nov. CYP1-5 isolated from mountain soil.</title>
        <authorList>
            <person name="Songsumanus A."/>
            <person name="Kuncharoen N."/>
            <person name="Kudo T."/>
            <person name="Yuki M."/>
            <person name="Igarashi Y."/>
            <person name="Tanasupawat S."/>
        </authorList>
    </citation>
    <scope>NUCLEOTIDE SEQUENCE [LARGE SCALE GENOMIC DNA]</scope>
    <source>
        <strain evidence="2 3">GKU157</strain>
    </source>
</reference>
<keyword evidence="3" id="KW-1185">Reference proteome</keyword>
<comment type="caution">
    <text evidence="2">The sequence shown here is derived from an EMBL/GenBank/DDBJ whole genome shotgun (WGS) entry which is preliminary data.</text>
</comment>
<feature type="transmembrane region" description="Helical" evidence="1">
    <location>
        <begin position="15"/>
        <end position="34"/>
    </location>
</feature>
<accession>A0A5D0UDZ3</accession>
<sequence>MTTTFTRSAAPGPRLHASAVGGAVLAAVLLWAAARSLGVELRVDPGDGRPALVLGLPLIVGVTLALSLLASRSRAVLDRLTDRAPAVWTGLAVTVLLVSFVPVLYVEASGSARATLALIHLSVAAVLVPLLGRRNQAALHREQPET</sequence>
<protein>
    <submittedName>
        <fullName evidence="2">Uncharacterized protein</fullName>
    </submittedName>
</protein>
<dbReference type="RefSeq" id="WP_148349631.1">
    <property type="nucleotide sequence ID" value="NZ_JBHSBF010000009.1"/>
</dbReference>
<organism evidence="2 3">
    <name type="scientific">Actinomadura syzygii</name>
    <dbReference type="NCBI Taxonomy" id="1427538"/>
    <lineage>
        <taxon>Bacteria</taxon>
        <taxon>Bacillati</taxon>
        <taxon>Actinomycetota</taxon>
        <taxon>Actinomycetes</taxon>
        <taxon>Streptosporangiales</taxon>
        <taxon>Thermomonosporaceae</taxon>
        <taxon>Actinomadura</taxon>
    </lineage>
</organism>
<keyword evidence="1" id="KW-0812">Transmembrane</keyword>
<evidence type="ECO:0000256" key="1">
    <source>
        <dbReference type="SAM" id="Phobius"/>
    </source>
</evidence>
<dbReference type="OrthoDB" id="4559034at2"/>
<keyword evidence="1" id="KW-1133">Transmembrane helix</keyword>
<feature type="transmembrane region" description="Helical" evidence="1">
    <location>
        <begin position="54"/>
        <end position="72"/>
    </location>
</feature>
<name>A0A5D0UDZ3_9ACTN</name>
<dbReference type="Pfam" id="PF19545">
    <property type="entry name" value="DUF6069"/>
    <property type="match status" value="1"/>
</dbReference>
<keyword evidence="1" id="KW-0472">Membrane</keyword>
<feature type="transmembrane region" description="Helical" evidence="1">
    <location>
        <begin position="84"/>
        <end position="106"/>
    </location>
</feature>
<feature type="transmembrane region" description="Helical" evidence="1">
    <location>
        <begin position="112"/>
        <end position="131"/>
    </location>
</feature>
<dbReference type="InterPro" id="IPR045713">
    <property type="entry name" value="DUF6069"/>
</dbReference>
<proteinExistence type="predicted"/>
<dbReference type="AlphaFoldDB" id="A0A5D0UDZ3"/>
<evidence type="ECO:0000313" key="2">
    <source>
        <dbReference type="EMBL" id="TYC15835.1"/>
    </source>
</evidence>
<dbReference type="Proteomes" id="UP000322634">
    <property type="component" value="Unassembled WGS sequence"/>
</dbReference>